<dbReference type="GO" id="GO:0019887">
    <property type="term" value="F:protein kinase regulator activity"/>
    <property type="evidence" value="ECO:0007669"/>
    <property type="project" value="TreeGrafter"/>
</dbReference>
<reference evidence="3" key="2">
    <citation type="submission" date="2021-08" db="EMBL/GenBank/DDBJ databases">
        <authorList>
            <person name="Gostincar C."/>
            <person name="Sun X."/>
            <person name="Song Z."/>
            <person name="Gunde-Cimerman N."/>
        </authorList>
    </citation>
    <scope>NUCLEOTIDE SEQUENCE</scope>
    <source>
        <strain evidence="3">EXF-9298</strain>
    </source>
</reference>
<dbReference type="GO" id="GO:0005829">
    <property type="term" value="C:cytosol"/>
    <property type="evidence" value="ECO:0007669"/>
    <property type="project" value="TreeGrafter"/>
</dbReference>
<dbReference type="InterPro" id="IPR016024">
    <property type="entry name" value="ARM-type_fold"/>
</dbReference>
<evidence type="ECO:0000256" key="1">
    <source>
        <dbReference type="ARBA" id="ARBA00022737"/>
    </source>
</evidence>
<dbReference type="AlphaFoldDB" id="A0A9P8F1Z4"/>
<sequence>PAFQLAAFQATADLVFVAPEELTPVVLNQICDDLDPKLLHDVGPTEAAIFRTPEGTAFIDVLAKQTQAQAPSKNSKDYDTYKWEQELRDQLAQKKGTTKKLTADEQAKVNAQLAKEAEIRGNVTTVVAKLRRGIGMVTGLVTGPPTEAADWFTVTTARLFEVINAGAGLILGDAAVLAYLECAQKTSSRLGPMRSFVGVAALRAAGLTTLPVAMQEEPLGDLITRVLYRLRFLGEQRPLDAVTLSYCLPLAFLVLEQGGVGKSQEEEAQEQIILAAEFLSFHAETCGEPRLARKEVLSVLVASLQAYQQHFRLFKDCFSDICRNVAPNATEAETDVVVKATIVPEASVREVALQAISAEFELSGKDFYDEIFLATHDDVEENVELAREIWVENELKTSPESADTIIKYLTSHDIQLRRAAARSLAALVQEHSNISDSIISRLQDTYREDAKPR</sequence>
<dbReference type="Pfam" id="PF24916">
    <property type="entry name" value="HEAT_GCN1_fung"/>
    <property type="match status" value="1"/>
</dbReference>
<dbReference type="PANTHER" id="PTHR23346">
    <property type="entry name" value="TRANSLATIONAL ACTIVATOR GCN1-RELATED"/>
    <property type="match status" value="1"/>
</dbReference>
<dbReference type="InterPro" id="IPR056809">
    <property type="entry name" value="HEAT_GCN1_fung"/>
</dbReference>
<feature type="domain" description="GCN1-like HEAT repeats" evidence="2">
    <location>
        <begin position="187"/>
        <end position="305"/>
    </location>
</feature>
<organism evidence="3 4">
    <name type="scientific">Aureobasidium melanogenum</name>
    <name type="common">Aureobasidium pullulans var. melanogenum</name>
    <dbReference type="NCBI Taxonomy" id="46634"/>
    <lineage>
        <taxon>Eukaryota</taxon>
        <taxon>Fungi</taxon>
        <taxon>Dikarya</taxon>
        <taxon>Ascomycota</taxon>
        <taxon>Pezizomycotina</taxon>
        <taxon>Dothideomycetes</taxon>
        <taxon>Dothideomycetidae</taxon>
        <taxon>Dothideales</taxon>
        <taxon>Saccotheciaceae</taxon>
        <taxon>Aureobasidium</taxon>
    </lineage>
</organism>
<evidence type="ECO:0000313" key="3">
    <source>
        <dbReference type="EMBL" id="KAG9926721.1"/>
    </source>
</evidence>
<feature type="non-terminal residue" evidence="3">
    <location>
        <position position="453"/>
    </location>
</feature>
<dbReference type="GO" id="GO:0006417">
    <property type="term" value="P:regulation of translation"/>
    <property type="evidence" value="ECO:0007669"/>
    <property type="project" value="TreeGrafter"/>
</dbReference>
<accession>A0A9P8F1Z4</accession>
<dbReference type="PANTHER" id="PTHR23346:SF7">
    <property type="entry name" value="STALLED RIBOSOME SENSOR GCN1"/>
    <property type="match status" value="1"/>
</dbReference>
<dbReference type="GO" id="GO:0034198">
    <property type="term" value="P:cellular response to amino acid starvation"/>
    <property type="evidence" value="ECO:0007669"/>
    <property type="project" value="TreeGrafter"/>
</dbReference>
<dbReference type="SUPFAM" id="SSF48371">
    <property type="entry name" value="ARM repeat"/>
    <property type="match status" value="1"/>
</dbReference>
<reference evidence="3" key="1">
    <citation type="journal article" date="2021" name="J Fungi (Basel)">
        <title>Virulence traits and population genomics of the black yeast Aureobasidium melanogenum.</title>
        <authorList>
            <person name="Cernosa A."/>
            <person name="Sun X."/>
            <person name="Gostincar C."/>
            <person name="Fang C."/>
            <person name="Gunde-Cimerman N."/>
            <person name="Song Z."/>
        </authorList>
    </citation>
    <scope>NUCLEOTIDE SEQUENCE</scope>
    <source>
        <strain evidence="3">EXF-9298</strain>
    </source>
</reference>
<feature type="non-terminal residue" evidence="3">
    <location>
        <position position="1"/>
    </location>
</feature>
<gene>
    <name evidence="3" type="ORF">KCU98_g21275</name>
</gene>
<evidence type="ECO:0000259" key="2">
    <source>
        <dbReference type="Pfam" id="PF24916"/>
    </source>
</evidence>
<evidence type="ECO:0000313" key="4">
    <source>
        <dbReference type="Proteomes" id="UP000729357"/>
    </source>
</evidence>
<keyword evidence="4" id="KW-1185">Reference proteome</keyword>
<dbReference type="EMBL" id="JAHFXS010007312">
    <property type="protein sequence ID" value="KAG9926721.1"/>
    <property type="molecule type" value="Genomic_DNA"/>
</dbReference>
<protein>
    <submittedName>
        <fullName evidence="3">ARM repeat-containing protein</fullName>
    </submittedName>
</protein>
<dbReference type="Proteomes" id="UP000729357">
    <property type="component" value="Unassembled WGS sequence"/>
</dbReference>
<comment type="caution">
    <text evidence="3">The sequence shown here is derived from an EMBL/GenBank/DDBJ whole genome shotgun (WGS) entry which is preliminary data.</text>
</comment>
<proteinExistence type="predicted"/>
<keyword evidence="1" id="KW-0677">Repeat</keyword>
<name>A0A9P8F1Z4_AURME</name>